<protein>
    <submittedName>
        <fullName evidence="2">Uncharacterized protein</fullName>
    </submittedName>
</protein>
<dbReference type="AlphaFoldDB" id="A0A835CUE4"/>
<sequence length="198" mass="23159">MDKELLKSLQSYYICLVKIINKWNTIKKNTEKAIANLRNSCQQLRCVTSEEVDNANICKIEFMRDKLIFKINLGIEEEIEQIDKAIKSLGVLNSELKSKLNNLETTRAKVSTDDPKIIQIIEGTPRRAKLSLLLEWAMISQEYYQQLYQDINERLKSIKRNDEKTVLLLISAFEENQESKTQIERILVFTKFLIEETI</sequence>
<evidence type="ECO:0000256" key="1">
    <source>
        <dbReference type="SAM" id="Coils"/>
    </source>
</evidence>
<evidence type="ECO:0000313" key="2">
    <source>
        <dbReference type="EMBL" id="KAF7994248.1"/>
    </source>
</evidence>
<gene>
    <name evidence="2" type="ORF">HCN44_003338</name>
</gene>
<dbReference type="Pfam" id="PF15011">
    <property type="entry name" value="CA109-like"/>
    <property type="match status" value="1"/>
</dbReference>
<dbReference type="InterPro" id="IPR029159">
    <property type="entry name" value="CA109-like"/>
</dbReference>
<keyword evidence="3" id="KW-1185">Reference proteome</keyword>
<feature type="coiled-coil region" evidence="1">
    <location>
        <begin position="20"/>
        <end position="47"/>
    </location>
</feature>
<accession>A0A835CUE4</accession>
<organism evidence="2 3">
    <name type="scientific">Aphidius gifuensis</name>
    <name type="common">Parasitoid wasp</name>
    <dbReference type="NCBI Taxonomy" id="684658"/>
    <lineage>
        <taxon>Eukaryota</taxon>
        <taxon>Metazoa</taxon>
        <taxon>Ecdysozoa</taxon>
        <taxon>Arthropoda</taxon>
        <taxon>Hexapoda</taxon>
        <taxon>Insecta</taxon>
        <taxon>Pterygota</taxon>
        <taxon>Neoptera</taxon>
        <taxon>Endopterygota</taxon>
        <taxon>Hymenoptera</taxon>
        <taxon>Apocrita</taxon>
        <taxon>Ichneumonoidea</taxon>
        <taxon>Braconidae</taxon>
        <taxon>Aphidiinae</taxon>
        <taxon>Aphidius</taxon>
    </lineage>
</organism>
<name>A0A835CUE4_APHGI</name>
<evidence type="ECO:0000313" key="3">
    <source>
        <dbReference type="Proteomes" id="UP000639338"/>
    </source>
</evidence>
<dbReference type="Proteomes" id="UP000639338">
    <property type="component" value="Unassembled WGS sequence"/>
</dbReference>
<comment type="caution">
    <text evidence="2">The sequence shown here is derived from an EMBL/GenBank/DDBJ whole genome shotgun (WGS) entry which is preliminary data.</text>
</comment>
<reference evidence="2 3" key="1">
    <citation type="submission" date="2020-08" db="EMBL/GenBank/DDBJ databases">
        <title>Aphidius gifuensis genome sequencing and assembly.</title>
        <authorList>
            <person name="Du Z."/>
        </authorList>
    </citation>
    <scope>NUCLEOTIDE SEQUENCE [LARGE SCALE GENOMIC DNA]</scope>
    <source>
        <strain evidence="2">YNYX2018</strain>
        <tissue evidence="2">Adults</tissue>
    </source>
</reference>
<keyword evidence="1" id="KW-0175">Coiled coil</keyword>
<proteinExistence type="predicted"/>
<dbReference type="EMBL" id="JACMRX010000002">
    <property type="protein sequence ID" value="KAF7994248.1"/>
    <property type="molecule type" value="Genomic_DNA"/>
</dbReference>
<dbReference type="OrthoDB" id="6605214at2759"/>